<dbReference type="GO" id="GO:0016787">
    <property type="term" value="F:hydrolase activity"/>
    <property type="evidence" value="ECO:0007669"/>
    <property type="project" value="UniProtKB-KW"/>
</dbReference>
<evidence type="ECO:0000313" key="3">
    <source>
        <dbReference type="EMBL" id="OAB76790.1"/>
    </source>
</evidence>
<name>A0A167FQ70_9BACL</name>
<accession>A0A167FQ70</accession>
<dbReference type="PANTHER" id="PTHR48081">
    <property type="entry name" value="AB HYDROLASE SUPERFAMILY PROTEIN C4A8.06C"/>
    <property type="match status" value="1"/>
</dbReference>
<dbReference type="KEGG" id="pcx:LPB68_19580"/>
<dbReference type="RefSeq" id="WP_068655833.1">
    <property type="nucleotide sequence ID" value="NZ_CP017770.1"/>
</dbReference>
<dbReference type="InterPro" id="IPR029058">
    <property type="entry name" value="AB_hydrolase_fold"/>
</dbReference>
<gene>
    <name evidence="3" type="ORF">PNBC_05160</name>
</gene>
<keyword evidence="1" id="KW-0378">Hydrolase</keyword>
<proteinExistence type="predicted"/>
<dbReference type="EMBL" id="LSFN01000005">
    <property type="protein sequence ID" value="OAB76790.1"/>
    <property type="molecule type" value="Genomic_DNA"/>
</dbReference>
<evidence type="ECO:0000256" key="1">
    <source>
        <dbReference type="ARBA" id="ARBA00022801"/>
    </source>
</evidence>
<dbReference type="STRING" id="1763538.LPB68_19580"/>
<dbReference type="OrthoDB" id="9794725at2"/>
<keyword evidence="4" id="KW-1185">Reference proteome</keyword>
<dbReference type="PANTHER" id="PTHR48081:SF6">
    <property type="entry name" value="PEPTIDASE S9 PROLYL OLIGOPEPTIDASE CATALYTIC DOMAIN-CONTAINING PROTEIN"/>
    <property type="match status" value="1"/>
</dbReference>
<dbReference type="Gene3D" id="3.40.50.1820">
    <property type="entry name" value="alpha/beta hydrolase"/>
    <property type="match status" value="1"/>
</dbReference>
<dbReference type="SUPFAM" id="SSF53474">
    <property type="entry name" value="alpha/beta-Hydrolases"/>
    <property type="match status" value="1"/>
</dbReference>
<reference evidence="3 4" key="1">
    <citation type="submission" date="2016-02" db="EMBL/GenBank/DDBJ databases">
        <title>Paenibacillus sp. LPB0068, isolated from Crassostrea gigas.</title>
        <authorList>
            <person name="Shin S.-K."/>
            <person name="Yi H."/>
        </authorList>
    </citation>
    <scope>NUCLEOTIDE SEQUENCE [LARGE SCALE GENOMIC DNA]</scope>
    <source>
        <strain evidence="3 4">LPB0068</strain>
    </source>
</reference>
<evidence type="ECO:0000313" key="4">
    <source>
        <dbReference type="Proteomes" id="UP000077134"/>
    </source>
</evidence>
<feature type="domain" description="BD-FAE-like" evidence="2">
    <location>
        <begin position="30"/>
        <end position="213"/>
    </location>
</feature>
<dbReference type="InterPro" id="IPR049492">
    <property type="entry name" value="BD-FAE-like_dom"/>
</dbReference>
<dbReference type="Proteomes" id="UP000077134">
    <property type="component" value="Unassembled WGS sequence"/>
</dbReference>
<organism evidence="3 4">
    <name type="scientific">Paenibacillus crassostreae</name>
    <dbReference type="NCBI Taxonomy" id="1763538"/>
    <lineage>
        <taxon>Bacteria</taxon>
        <taxon>Bacillati</taxon>
        <taxon>Bacillota</taxon>
        <taxon>Bacilli</taxon>
        <taxon>Bacillales</taxon>
        <taxon>Paenibacillaceae</taxon>
        <taxon>Paenibacillus</taxon>
    </lineage>
</organism>
<protein>
    <submittedName>
        <fullName evidence="3">Esterase</fullName>
    </submittedName>
</protein>
<comment type="caution">
    <text evidence="3">The sequence shown here is derived from an EMBL/GenBank/DDBJ whole genome shotgun (WGS) entry which is preliminary data.</text>
</comment>
<dbReference type="AlphaFoldDB" id="A0A167FQ70"/>
<dbReference type="InterPro" id="IPR050300">
    <property type="entry name" value="GDXG_lipolytic_enzyme"/>
</dbReference>
<sequence length="260" mass="28464">MKISLWEDHAPYAVQGREQDMPYLVPYIVEGSSSAIIICPGGGYHHLADHEGEPVASWLNHHGISAFVLHYRIAPHHEPAPQMDSRQAIRYVRANAEKFGVDPSRIGILGFSAGGHVAAMAGTAFDSGNPESDHLVERTSSRPDLMVLCYPVITMKSFGHSGSRENLIGPSPSELLVSQYSAETHVSSETPPAFIWHTANDSAVSVENSLQFALSLSSHSISYELHIFPEGRHGLGLAKDFPAVAQWSDLCMVWLKQQGW</sequence>
<dbReference type="Pfam" id="PF20434">
    <property type="entry name" value="BD-FAE"/>
    <property type="match status" value="1"/>
</dbReference>
<evidence type="ECO:0000259" key="2">
    <source>
        <dbReference type="Pfam" id="PF20434"/>
    </source>
</evidence>